<dbReference type="PANTHER" id="PTHR43133">
    <property type="entry name" value="RNA POLYMERASE ECF-TYPE SIGMA FACTO"/>
    <property type="match status" value="1"/>
</dbReference>
<feature type="domain" description="RNA polymerase sigma-70 ECF-like HTH" evidence="4">
    <location>
        <begin position="17"/>
        <end position="199"/>
    </location>
</feature>
<dbReference type="GO" id="GO:0006352">
    <property type="term" value="P:DNA-templated transcription initiation"/>
    <property type="evidence" value="ECO:0007669"/>
    <property type="project" value="InterPro"/>
</dbReference>
<dbReference type="Proteomes" id="UP000019151">
    <property type="component" value="Chromosome"/>
</dbReference>
<evidence type="ECO:0000256" key="3">
    <source>
        <dbReference type="ARBA" id="ARBA00023163"/>
    </source>
</evidence>
<sequence>MCSDFDRDPASPAPAGEITALLHAWHGGEADAMERLAPLVYDALRGIAERHMRRERPGHTLSPTALVHEAWLRLDEPSGPPLRDRTHFLAVASRVMRRVLVDHARRGLAERRDARAGIGARPTLKLADASPEEWSVTMLALDDAMDRLTALDPRLQRIVECRFFGGLSEDETAAVLGVSARTVNRDWRRARAWLEAALRE</sequence>
<dbReference type="eggNOG" id="COG1595">
    <property type="taxonomic scope" value="Bacteria"/>
</dbReference>
<dbReference type="GO" id="GO:0016987">
    <property type="term" value="F:sigma factor activity"/>
    <property type="evidence" value="ECO:0007669"/>
    <property type="project" value="UniProtKB-KW"/>
</dbReference>
<dbReference type="InterPro" id="IPR053812">
    <property type="entry name" value="HTH_Sigma70_ECF-like"/>
</dbReference>
<dbReference type="InterPro" id="IPR011517">
    <property type="entry name" value="RNA_pol_sigma70_ECF-like"/>
</dbReference>
<reference evidence="5 6" key="1">
    <citation type="journal article" date="2014" name="Genome Announc.">
        <title>Genome Sequence and Methylome of Soil Bacterium Gemmatirosa kalamazoonensis KBS708T, a Member of the Rarely Cultivated Gemmatimonadetes Phylum.</title>
        <authorList>
            <person name="Debruyn J.M."/>
            <person name="Radosevich M."/>
            <person name="Wommack K.E."/>
            <person name="Polson S.W."/>
            <person name="Hauser L.J."/>
            <person name="Fawaz M.N."/>
            <person name="Korlach J."/>
            <person name="Tsai Y.C."/>
        </authorList>
    </citation>
    <scope>NUCLEOTIDE SEQUENCE [LARGE SCALE GENOMIC DNA]</scope>
    <source>
        <strain evidence="5 6">KBS708</strain>
    </source>
</reference>
<gene>
    <name evidence="5" type="ORF">J421_2132</name>
</gene>
<dbReference type="HOGENOM" id="CLU_102127_0_0_0"/>
<dbReference type="RefSeq" id="WP_025411158.1">
    <property type="nucleotide sequence ID" value="NZ_CP007128.1"/>
</dbReference>
<evidence type="ECO:0000259" key="4">
    <source>
        <dbReference type="Pfam" id="PF07638"/>
    </source>
</evidence>
<dbReference type="InterPro" id="IPR014284">
    <property type="entry name" value="RNA_pol_sigma-70_dom"/>
</dbReference>
<dbReference type="Pfam" id="PF07638">
    <property type="entry name" value="Sigma70_ECF"/>
    <property type="match status" value="1"/>
</dbReference>
<dbReference type="STRING" id="861299.J421_2132"/>
<accession>W0REZ3</accession>
<keyword evidence="6" id="KW-1185">Reference proteome</keyword>
<evidence type="ECO:0000256" key="1">
    <source>
        <dbReference type="ARBA" id="ARBA00023015"/>
    </source>
</evidence>
<name>W0REZ3_9BACT</name>
<dbReference type="EMBL" id="CP007128">
    <property type="protein sequence ID" value="AHG89669.1"/>
    <property type="molecule type" value="Genomic_DNA"/>
</dbReference>
<dbReference type="InterPro" id="IPR036388">
    <property type="entry name" value="WH-like_DNA-bd_sf"/>
</dbReference>
<dbReference type="NCBIfam" id="TIGR02937">
    <property type="entry name" value="sigma70-ECF"/>
    <property type="match status" value="1"/>
</dbReference>
<keyword evidence="2" id="KW-0731">Sigma factor</keyword>
<dbReference type="PANTHER" id="PTHR43133:SF39">
    <property type="entry name" value="SIMILAR TO RNA POLYMERASE SIGMA-E FACTOR"/>
    <property type="match status" value="1"/>
</dbReference>
<dbReference type="OrthoDB" id="118280at2"/>
<keyword evidence="3" id="KW-0804">Transcription</keyword>
<evidence type="ECO:0000313" key="6">
    <source>
        <dbReference type="Proteomes" id="UP000019151"/>
    </source>
</evidence>
<dbReference type="SUPFAM" id="SSF88659">
    <property type="entry name" value="Sigma3 and sigma4 domains of RNA polymerase sigma factors"/>
    <property type="match status" value="1"/>
</dbReference>
<organism evidence="5 6">
    <name type="scientific">Gemmatirosa kalamazoonensis</name>
    <dbReference type="NCBI Taxonomy" id="861299"/>
    <lineage>
        <taxon>Bacteria</taxon>
        <taxon>Pseudomonadati</taxon>
        <taxon>Gemmatimonadota</taxon>
        <taxon>Gemmatimonadia</taxon>
        <taxon>Gemmatimonadales</taxon>
        <taxon>Gemmatimonadaceae</taxon>
        <taxon>Gemmatirosa</taxon>
    </lineage>
</organism>
<dbReference type="InParanoid" id="W0REZ3"/>
<evidence type="ECO:0000313" key="5">
    <source>
        <dbReference type="EMBL" id="AHG89669.1"/>
    </source>
</evidence>
<dbReference type="NCBIfam" id="TIGR02999">
    <property type="entry name" value="Sig-70_X6"/>
    <property type="match status" value="1"/>
</dbReference>
<dbReference type="InterPro" id="IPR039425">
    <property type="entry name" value="RNA_pol_sigma-70-like"/>
</dbReference>
<dbReference type="InterPro" id="IPR013324">
    <property type="entry name" value="RNA_pol_sigma_r3/r4-like"/>
</dbReference>
<proteinExistence type="predicted"/>
<dbReference type="Gene3D" id="1.10.10.10">
    <property type="entry name" value="Winged helix-like DNA-binding domain superfamily/Winged helix DNA-binding domain"/>
    <property type="match status" value="1"/>
</dbReference>
<protein>
    <submittedName>
        <fullName evidence="5">RNA polymerase sigma factor</fullName>
    </submittedName>
</protein>
<keyword evidence="1" id="KW-0805">Transcription regulation</keyword>
<evidence type="ECO:0000256" key="2">
    <source>
        <dbReference type="ARBA" id="ARBA00023082"/>
    </source>
</evidence>
<dbReference type="AlphaFoldDB" id="W0REZ3"/>
<dbReference type="KEGG" id="gba:J421_2132"/>